<dbReference type="Proteomes" id="UP000663720">
    <property type="component" value="Chromosome"/>
</dbReference>
<proteinExistence type="predicted"/>
<protein>
    <submittedName>
        <fullName evidence="1">P-loop domain-containing protein</fullName>
    </submittedName>
</protein>
<dbReference type="SUPFAM" id="SSF52980">
    <property type="entry name" value="Restriction endonuclease-like"/>
    <property type="match status" value="1"/>
</dbReference>
<reference evidence="1" key="1">
    <citation type="journal article" date="2021" name="Microb. Physiol.">
        <title>Proteogenomic Insights into the Physiology of Marine, Sulfate-Reducing, Filamentous Desulfonema limicola and Desulfonema magnum.</title>
        <authorList>
            <person name="Schnaars V."/>
            <person name="Wohlbrand L."/>
            <person name="Scheve S."/>
            <person name="Hinrichs C."/>
            <person name="Reinhardt R."/>
            <person name="Rabus R."/>
        </authorList>
    </citation>
    <scope>NUCLEOTIDE SEQUENCE</scope>
    <source>
        <strain evidence="1">5ac10</strain>
    </source>
</reference>
<dbReference type="Gene3D" id="3.40.50.300">
    <property type="entry name" value="P-loop containing nucleotide triphosphate hydrolases"/>
    <property type="match status" value="1"/>
</dbReference>
<dbReference type="KEGG" id="dli:dnl_48080"/>
<dbReference type="InterPro" id="IPR027417">
    <property type="entry name" value="P-loop_NTPase"/>
</dbReference>
<dbReference type="RefSeq" id="WP_207688365.1">
    <property type="nucleotide sequence ID" value="NZ_CP061799.1"/>
</dbReference>
<keyword evidence="2" id="KW-1185">Reference proteome</keyword>
<name>A0A975BBQ3_9BACT</name>
<evidence type="ECO:0000313" key="1">
    <source>
        <dbReference type="EMBL" id="QTA82433.1"/>
    </source>
</evidence>
<evidence type="ECO:0000313" key="2">
    <source>
        <dbReference type="Proteomes" id="UP000663720"/>
    </source>
</evidence>
<dbReference type="SUPFAM" id="SSF52540">
    <property type="entry name" value="P-loop containing nucleoside triphosphate hydrolases"/>
    <property type="match status" value="1"/>
</dbReference>
<organism evidence="1 2">
    <name type="scientific">Desulfonema limicola</name>
    <dbReference type="NCBI Taxonomy" id="45656"/>
    <lineage>
        <taxon>Bacteria</taxon>
        <taxon>Pseudomonadati</taxon>
        <taxon>Thermodesulfobacteriota</taxon>
        <taxon>Desulfobacteria</taxon>
        <taxon>Desulfobacterales</taxon>
        <taxon>Desulfococcaceae</taxon>
        <taxon>Desulfonema</taxon>
    </lineage>
</organism>
<dbReference type="AlphaFoldDB" id="A0A975BBQ3"/>
<sequence length="596" mass="69419">MKNIPWVVKPIVPEEIYTDREEFLEYFYKAALEAAHRRTMSTVLLGQRRMGKTEIFKRVVNRLFFEQDHKSPHAVVPVYFSFPDTQMDSQSFAKKYIENFMRYYVGFYTKKPELITGEIETQELLFFIEKYRKDYPFTDILDLLLMKHRSIIKGNSVIPHQTALETPRRISDIDDTSIVMFLDEFQNTRLPQYNFDIVGFMQEAVESPTCPHFVTGSAMSILAREIIGRGSLFGRFHGHDIKSLSGYWGTELARKSACYYKIEVPETMAPVLSEKCGGNPFYINAVVHQAAELGQPVSNEKALNKILAVDITSGFIWGELNDQVTKWISRINEYNITKWILYLSALDENTEEENRGRLNIERIQQELLKREGKNVPLDTIRDVLIKLSRGDLLEYLELGGWFRRVKDPILLEFLKVWGRIEVEGHNHNLVQYDLESRYGKALKRFHEYKGYLAEVHMSQILISSQNKTLKGHYFNSEKDIEMPWRFIFVKNRMRLESGKGREIDVIAASGSEIWVCQSKWVTGKKIGIAPLKDLISQAEIVKKDLDPEKIQMWIFAHDGLTKQAQAFAEKNGIFWSKRQEFDELLEHLSLRKLPDL</sequence>
<accession>A0A975BBQ3</accession>
<dbReference type="InterPro" id="IPR011335">
    <property type="entry name" value="Restrct_endonuc-II-like"/>
</dbReference>
<gene>
    <name evidence="1" type="ORF">dnl_48080</name>
</gene>
<dbReference type="EMBL" id="CP061799">
    <property type="protein sequence ID" value="QTA82433.1"/>
    <property type="molecule type" value="Genomic_DNA"/>
</dbReference>